<protein>
    <submittedName>
        <fullName evidence="3">Uncharacterized protein</fullName>
    </submittedName>
</protein>
<accession>A0A3N4J3J2</accession>
<keyword evidence="2" id="KW-1133">Transmembrane helix</keyword>
<keyword evidence="2" id="KW-0472">Membrane</keyword>
<dbReference type="Proteomes" id="UP000276215">
    <property type="component" value="Unassembled WGS sequence"/>
</dbReference>
<organism evidence="3 4">
    <name type="scientific">Choiromyces venosus 120613-1</name>
    <dbReference type="NCBI Taxonomy" id="1336337"/>
    <lineage>
        <taxon>Eukaryota</taxon>
        <taxon>Fungi</taxon>
        <taxon>Dikarya</taxon>
        <taxon>Ascomycota</taxon>
        <taxon>Pezizomycotina</taxon>
        <taxon>Pezizomycetes</taxon>
        <taxon>Pezizales</taxon>
        <taxon>Tuberaceae</taxon>
        <taxon>Choiromyces</taxon>
    </lineage>
</organism>
<dbReference type="EMBL" id="ML120507">
    <property type="protein sequence ID" value="RPA91010.1"/>
    <property type="molecule type" value="Genomic_DNA"/>
</dbReference>
<evidence type="ECO:0000313" key="3">
    <source>
        <dbReference type="EMBL" id="RPA91010.1"/>
    </source>
</evidence>
<sequence>MENLRHALQSAGIRPNGVAFTLLGRQYTVLTTVRLVVCVCGYLVLRRAFLIYARGAHMQQLKAQDEQGKDVEEEVTADKNKPIPLDYESEGEGWGSKVRKRQREATRRAEEEAERRNLEEERGGIEKYLD</sequence>
<evidence type="ECO:0000256" key="2">
    <source>
        <dbReference type="SAM" id="Phobius"/>
    </source>
</evidence>
<dbReference type="STRING" id="1336337.A0A3N4J3J2"/>
<keyword evidence="4" id="KW-1185">Reference proteome</keyword>
<feature type="region of interest" description="Disordered" evidence="1">
    <location>
        <begin position="62"/>
        <end position="130"/>
    </location>
</feature>
<proteinExistence type="predicted"/>
<feature type="compositionally biased region" description="Basic and acidic residues" evidence="1">
    <location>
        <begin position="103"/>
        <end position="130"/>
    </location>
</feature>
<feature type="transmembrane region" description="Helical" evidence="2">
    <location>
        <begin position="27"/>
        <end position="45"/>
    </location>
</feature>
<dbReference type="InterPro" id="IPR011431">
    <property type="entry name" value="Trafficking_Pga2"/>
</dbReference>
<gene>
    <name evidence="3" type="ORF">L873DRAFT_1795146</name>
</gene>
<evidence type="ECO:0000313" key="4">
    <source>
        <dbReference type="Proteomes" id="UP000276215"/>
    </source>
</evidence>
<feature type="compositionally biased region" description="Basic and acidic residues" evidence="1">
    <location>
        <begin position="63"/>
        <end position="81"/>
    </location>
</feature>
<dbReference type="OrthoDB" id="5385961at2759"/>
<reference evidence="3 4" key="1">
    <citation type="journal article" date="2018" name="Nat. Ecol. Evol.">
        <title>Pezizomycetes genomes reveal the molecular basis of ectomycorrhizal truffle lifestyle.</title>
        <authorList>
            <person name="Murat C."/>
            <person name="Payen T."/>
            <person name="Noel B."/>
            <person name="Kuo A."/>
            <person name="Morin E."/>
            <person name="Chen J."/>
            <person name="Kohler A."/>
            <person name="Krizsan K."/>
            <person name="Balestrini R."/>
            <person name="Da Silva C."/>
            <person name="Montanini B."/>
            <person name="Hainaut M."/>
            <person name="Levati E."/>
            <person name="Barry K.W."/>
            <person name="Belfiori B."/>
            <person name="Cichocki N."/>
            <person name="Clum A."/>
            <person name="Dockter R.B."/>
            <person name="Fauchery L."/>
            <person name="Guy J."/>
            <person name="Iotti M."/>
            <person name="Le Tacon F."/>
            <person name="Lindquist E.A."/>
            <person name="Lipzen A."/>
            <person name="Malagnac F."/>
            <person name="Mello A."/>
            <person name="Molinier V."/>
            <person name="Miyauchi S."/>
            <person name="Poulain J."/>
            <person name="Riccioni C."/>
            <person name="Rubini A."/>
            <person name="Sitrit Y."/>
            <person name="Splivallo R."/>
            <person name="Traeger S."/>
            <person name="Wang M."/>
            <person name="Zifcakova L."/>
            <person name="Wipf D."/>
            <person name="Zambonelli A."/>
            <person name="Paolocci F."/>
            <person name="Nowrousian M."/>
            <person name="Ottonello S."/>
            <person name="Baldrian P."/>
            <person name="Spatafora J.W."/>
            <person name="Henrissat B."/>
            <person name="Nagy L.G."/>
            <person name="Aury J.M."/>
            <person name="Wincker P."/>
            <person name="Grigoriev I.V."/>
            <person name="Bonfante P."/>
            <person name="Martin F.M."/>
        </authorList>
    </citation>
    <scope>NUCLEOTIDE SEQUENCE [LARGE SCALE GENOMIC DNA]</scope>
    <source>
        <strain evidence="3 4">120613-1</strain>
    </source>
</reference>
<keyword evidence="2" id="KW-0812">Transmembrane</keyword>
<evidence type="ECO:0000256" key="1">
    <source>
        <dbReference type="SAM" id="MobiDB-lite"/>
    </source>
</evidence>
<name>A0A3N4J3J2_9PEZI</name>
<dbReference type="Pfam" id="PF07543">
    <property type="entry name" value="PGA2"/>
    <property type="match status" value="1"/>
</dbReference>
<dbReference type="AlphaFoldDB" id="A0A3N4J3J2"/>